<organism evidence="6 7">
    <name type="scientific">Chitinophaga niabensis</name>
    <dbReference type="NCBI Taxonomy" id="536979"/>
    <lineage>
        <taxon>Bacteria</taxon>
        <taxon>Pseudomonadati</taxon>
        <taxon>Bacteroidota</taxon>
        <taxon>Chitinophagia</taxon>
        <taxon>Chitinophagales</taxon>
        <taxon>Chitinophagaceae</taxon>
        <taxon>Chitinophaga</taxon>
    </lineage>
</organism>
<evidence type="ECO:0000313" key="7">
    <source>
        <dbReference type="Proteomes" id="UP000185003"/>
    </source>
</evidence>
<dbReference type="EMBL" id="FSRA01000001">
    <property type="protein sequence ID" value="SIN91750.1"/>
    <property type="molecule type" value="Genomic_DNA"/>
</dbReference>
<gene>
    <name evidence="6" type="ORF">SAMN04488055_2087</name>
</gene>
<accession>A0A1N6F927</accession>
<keyword evidence="7" id="KW-1185">Reference proteome</keyword>
<dbReference type="PANTHER" id="PTHR30246:SF1">
    <property type="entry name" value="2-DEHYDRO-3-DEOXY-6-PHOSPHOGALACTONATE ALDOLASE-RELATED"/>
    <property type="match status" value="1"/>
</dbReference>
<comment type="pathway">
    <text evidence="1">Carbohydrate acid metabolism.</text>
</comment>
<dbReference type="CDD" id="cd00452">
    <property type="entry name" value="KDPG_aldolase"/>
    <property type="match status" value="1"/>
</dbReference>
<dbReference type="GO" id="GO:0016829">
    <property type="term" value="F:lyase activity"/>
    <property type="evidence" value="ECO:0007669"/>
    <property type="project" value="UniProtKB-KW"/>
</dbReference>
<dbReference type="InterPro" id="IPR013785">
    <property type="entry name" value="Aldolase_TIM"/>
</dbReference>
<dbReference type="PANTHER" id="PTHR30246">
    <property type="entry name" value="2-KETO-3-DEOXY-6-PHOSPHOGLUCONATE ALDOLASE"/>
    <property type="match status" value="1"/>
</dbReference>
<dbReference type="Proteomes" id="UP000185003">
    <property type="component" value="Unassembled WGS sequence"/>
</dbReference>
<evidence type="ECO:0000256" key="3">
    <source>
        <dbReference type="ARBA" id="ARBA00011233"/>
    </source>
</evidence>
<evidence type="ECO:0000256" key="1">
    <source>
        <dbReference type="ARBA" id="ARBA00004761"/>
    </source>
</evidence>
<comment type="subunit">
    <text evidence="3">Homotrimer.</text>
</comment>
<keyword evidence="4" id="KW-0456">Lyase</keyword>
<comment type="similarity">
    <text evidence="2">Belongs to the KHG/KDPG aldolase family.</text>
</comment>
<protein>
    <submittedName>
        <fullName evidence="6">2-dehydro-3-deoxyphosphogluconate aldolase / (4S)-4-hydroxy-2-oxoglutarate aldolase</fullName>
    </submittedName>
</protein>
<dbReference type="STRING" id="536979.SAMN04488055_2087"/>
<dbReference type="SUPFAM" id="SSF51569">
    <property type="entry name" value="Aldolase"/>
    <property type="match status" value="1"/>
</dbReference>
<dbReference type="Gene3D" id="3.20.20.70">
    <property type="entry name" value="Aldolase class I"/>
    <property type="match status" value="1"/>
</dbReference>
<dbReference type="AlphaFoldDB" id="A0A1N6F927"/>
<evidence type="ECO:0000256" key="5">
    <source>
        <dbReference type="ARBA" id="ARBA00023277"/>
    </source>
</evidence>
<dbReference type="OrthoDB" id="9802667at2"/>
<dbReference type="NCBIfam" id="TIGR01182">
    <property type="entry name" value="eda"/>
    <property type="match status" value="1"/>
</dbReference>
<evidence type="ECO:0000256" key="2">
    <source>
        <dbReference type="ARBA" id="ARBA00006906"/>
    </source>
</evidence>
<evidence type="ECO:0000313" key="6">
    <source>
        <dbReference type="EMBL" id="SIN91750.1"/>
    </source>
</evidence>
<dbReference type="InterPro" id="IPR000887">
    <property type="entry name" value="Aldlse_KDPG_KHG"/>
</dbReference>
<dbReference type="Pfam" id="PF01081">
    <property type="entry name" value="Aldolase"/>
    <property type="match status" value="1"/>
</dbReference>
<reference evidence="6 7" key="1">
    <citation type="submission" date="2016-11" db="EMBL/GenBank/DDBJ databases">
        <authorList>
            <person name="Jaros S."/>
            <person name="Januszkiewicz K."/>
            <person name="Wedrychowicz H."/>
        </authorList>
    </citation>
    <scope>NUCLEOTIDE SEQUENCE [LARGE SCALE GENOMIC DNA]</scope>
    <source>
        <strain evidence="6 7">DSM 24787</strain>
    </source>
</reference>
<evidence type="ECO:0000256" key="4">
    <source>
        <dbReference type="ARBA" id="ARBA00023239"/>
    </source>
</evidence>
<keyword evidence="5" id="KW-0119">Carbohydrate metabolism</keyword>
<sequence>MSTLSQILEHKIIAIIRGVQPRDVLPIAEAMYAGGIRLLEVTMNSIEPLAVIKEVSAKMGDKMIIGAGTVLDAATAKEAAAAGARFILSPILEPEVIRTARELGVVSIPGAYTATEIYAAYKQGADMIKVFPATSAAYIKDISAPLPKMHLLPTGGITPENIKDFQKAGAAGFGIGSSLVNAKTAVTAEYLQQLTEKSKLFIRALQS</sequence>
<proteinExistence type="inferred from homology"/>
<dbReference type="RefSeq" id="WP_074239177.1">
    <property type="nucleotide sequence ID" value="NZ_FSRA01000001.1"/>
</dbReference>
<name>A0A1N6F927_9BACT</name>